<keyword evidence="3" id="KW-1185">Reference proteome</keyword>
<feature type="signal peptide" evidence="1">
    <location>
        <begin position="1"/>
        <end position="16"/>
    </location>
</feature>
<protein>
    <submittedName>
        <fullName evidence="2">Uncharacterized protein</fullName>
    </submittedName>
</protein>
<organism evidence="2 3">
    <name type="scientific">Protopolystoma xenopodis</name>
    <dbReference type="NCBI Taxonomy" id="117903"/>
    <lineage>
        <taxon>Eukaryota</taxon>
        <taxon>Metazoa</taxon>
        <taxon>Spiralia</taxon>
        <taxon>Lophotrochozoa</taxon>
        <taxon>Platyhelminthes</taxon>
        <taxon>Monogenea</taxon>
        <taxon>Polyopisthocotylea</taxon>
        <taxon>Polystomatidea</taxon>
        <taxon>Polystomatidae</taxon>
        <taxon>Protopolystoma</taxon>
    </lineage>
</organism>
<accession>A0A3S5CPV4</accession>
<proteinExistence type="predicted"/>
<evidence type="ECO:0000313" key="2">
    <source>
        <dbReference type="EMBL" id="VEL38439.1"/>
    </source>
</evidence>
<comment type="caution">
    <text evidence="2">The sequence shown here is derived from an EMBL/GenBank/DDBJ whole genome shotgun (WGS) entry which is preliminary data.</text>
</comment>
<evidence type="ECO:0000256" key="1">
    <source>
        <dbReference type="SAM" id="SignalP"/>
    </source>
</evidence>
<dbReference type="AlphaFoldDB" id="A0A3S5CPV4"/>
<reference evidence="2" key="1">
    <citation type="submission" date="2018-11" db="EMBL/GenBank/DDBJ databases">
        <authorList>
            <consortium name="Pathogen Informatics"/>
        </authorList>
    </citation>
    <scope>NUCLEOTIDE SEQUENCE</scope>
</reference>
<dbReference type="EMBL" id="CAAALY010257939">
    <property type="protein sequence ID" value="VEL38439.1"/>
    <property type="molecule type" value="Genomic_DNA"/>
</dbReference>
<sequence length="103" mass="10735">MYLFVASLVGLLGCLAAYHGDMGPKYLSLPSAVCSPSYHPNVQGNCSASEGSSSTISCSCNSLSGAASQNEPVMQSECLECAAVEEPKARRPDFGQKLSKKNA</sequence>
<keyword evidence="1" id="KW-0732">Signal</keyword>
<dbReference type="Proteomes" id="UP000784294">
    <property type="component" value="Unassembled WGS sequence"/>
</dbReference>
<feature type="chain" id="PRO_5018583234" evidence="1">
    <location>
        <begin position="17"/>
        <end position="103"/>
    </location>
</feature>
<name>A0A3S5CPV4_9PLAT</name>
<evidence type="ECO:0000313" key="3">
    <source>
        <dbReference type="Proteomes" id="UP000784294"/>
    </source>
</evidence>
<gene>
    <name evidence="2" type="ORF">PXEA_LOCUS31879</name>
</gene>